<evidence type="ECO:0000313" key="13">
    <source>
        <dbReference type="Proteomes" id="UP000028252"/>
    </source>
</evidence>
<feature type="transmembrane region" description="Helical" evidence="9">
    <location>
        <begin position="266"/>
        <end position="285"/>
    </location>
</feature>
<dbReference type="FunFam" id="3.40.50.300:FF:000221">
    <property type="entry name" value="Multidrug ABC transporter ATP-binding protein"/>
    <property type="match status" value="1"/>
</dbReference>
<dbReference type="Pfam" id="PF00005">
    <property type="entry name" value="ABC_tran"/>
    <property type="match status" value="1"/>
</dbReference>
<evidence type="ECO:0000313" key="12">
    <source>
        <dbReference type="EMBL" id="KEA64237.1"/>
    </source>
</evidence>
<comment type="caution">
    <text evidence="12">The sequence shown here is derived from an EMBL/GenBank/DDBJ whole genome shotgun (WGS) entry which is preliminary data.</text>
</comment>
<feature type="domain" description="ABC transporter" evidence="10">
    <location>
        <begin position="360"/>
        <end position="597"/>
    </location>
</feature>
<dbReference type="STRING" id="1232683.ADIMK_1483"/>
<feature type="transmembrane region" description="Helical" evidence="9">
    <location>
        <begin position="25"/>
        <end position="48"/>
    </location>
</feature>
<keyword evidence="13" id="KW-1185">Reference proteome</keyword>
<evidence type="ECO:0000256" key="2">
    <source>
        <dbReference type="ARBA" id="ARBA00022448"/>
    </source>
</evidence>
<evidence type="ECO:0000259" key="11">
    <source>
        <dbReference type="PROSITE" id="PS50929"/>
    </source>
</evidence>
<organism evidence="12 13">
    <name type="scientific">Marinobacterium lacunae</name>
    <dbReference type="NCBI Taxonomy" id="1232683"/>
    <lineage>
        <taxon>Bacteria</taxon>
        <taxon>Pseudomonadati</taxon>
        <taxon>Pseudomonadota</taxon>
        <taxon>Gammaproteobacteria</taxon>
        <taxon>Oceanospirillales</taxon>
        <taxon>Oceanospirillaceae</taxon>
        <taxon>Marinobacterium</taxon>
    </lineage>
</organism>
<evidence type="ECO:0000256" key="3">
    <source>
        <dbReference type="ARBA" id="ARBA00022475"/>
    </source>
</evidence>
<dbReference type="GO" id="GO:0005524">
    <property type="term" value="F:ATP binding"/>
    <property type="evidence" value="ECO:0007669"/>
    <property type="project" value="UniProtKB-KW"/>
</dbReference>
<name>A0A081G0D2_9GAMM</name>
<protein>
    <submittedName>
        <fullName evidence="12">Phospholipid-lipopolysaccharide ABC transporter</fullName>
    </submittedName>
</protein>
<dbReference type="InterPro" id="IPR003593">
    <property type="entry name" value="AAA+_ATPase"/>
</dbReference>
<dbReference type="InterPro" id="IPR039421">
    <property type="entry name" value="Type_1_exporter"/>
</dbReference>
<keyword evidence="5" id="KW-0547">Nucleotide-binding</keyword>
<keyword evidence="3" id="KW-1003">Cell membrane</keyword>
<evidence type="ECO:0000256" key="6">
    <source>
        <dbReference type="ARBA" id="ARBA00022840"/>
    </source>
</evidence>
<dbReference type="InterPro" id="IPR036640">
    <property type="entry name" value="ABC1_TM_sf"/>
</dbReference>
<dbReference type="InterPro" id="IPR011527">
    <property type="entry name" value="ABC1_TM_dom"/>
</dbReference>
<feature type="transmembrane region" description="Helical" evidence="9">
    <location>
        <begin position="155"/>
        <end position="175"/>
    </location>
</feature>
<dbReference type="Proteomes" id="UP000028252">
    <property type="component" value="Unassembled WGS sequence"/>
</dbReference>
<dbReference type="eggNOG" id="COG1132">
    <property type="taxonomic scope" value="Bacteria"/>
</dbReference>
<evidence type="ECO:0000256" key="8">
    <source>
        <dbReference type="ARBA" id="ARBA00023136"/>
    </source>
</evidence>
<dbReference type="PROSITE" id="PS50929">
    <property type="entry name" value="ABC_TM1F"/>
    <property type="match status" value="1"/>
</dbReference>
<dbReference type="EMBL" id="JMQN01000018">
    <property type="protein sequence ID" value="KEA64237.1"/>
    <property type="molecule type" value="Genomic_DNA"/>
</dbReference>
<dbReference type="Gene3D" id="1.20.1560.10">
    <property type="entry name" value="ABC transporter type 1, transmembrane domain"/>
    <property type="match status" value="1"/>
</dbReference>
<dbReference type="GO" id="GO:0016887">
    <property type="term" value="F:ATP hydrolysis activity"/>
    <property type="evidence" value="ECO:0007669"/>
    <property type="project" value="InterPro"/>
</dbReference>
<keyword evidence="6" id="KW-0067">ATP-binding</keyword>
<dbReference type="Gene3D" id="3.40.50.300">
    <property type="entry name" value="P-loop containing nucleotide triphosphate hydrolases"/>
    <property type="match status" value="1"/>
</dbReference>
<dbReference type="GO" id="GO:0034040">
    <property type="term" value="F:ATPase-coupled lipid transmembrane transporter activity"/>
    <property type="evidence" value="ECO:0007669"/>
    <property type="project" value="TreeGrafter"/>
</dbReference>
<proteinExistence type="predicted"/>
<reference evidence="12 13" key="1">
    <citation type="submission" date="2014-04" db="EMBL/GenBank/DDBJ databases">
        <title>Marinobacterium kochiensis sp. nov., isolated from sediment sample collected from Kochi backwaters in Kerala, India.</title>
        <authorList>
            <person name="Singh A."/>
            <person name="Pinnaka A.K."/>
        </authorList>
    </citation>
    <scope>NUCLEOTIDE SEQUENCE [LARGE SCALE GENOMIC DNA]</scope>
    <source>
        <strain evidence="12 13">AK27</strain>
    </source>
</reference>
<dbReference type="PANTHER" id="PTHR24221">
    <property type="entry name" value="ATP-BINDING CASSETTE SUB-FAMILY B"/>
    <property type="match status" value="1"/>
</dbReference>
<gene>
    <name evidence="12" type="ORF">ADIMK_1483</name>
</gene>
<dbReference type="GO" id="GO:0140359">
    <property type="term" value="F:ABC-type transporter activity"/>
    <property type="evidence" value="ECO:0007669"/>
    <property type="project" value="InterPro"/>
</dbReference>
<evidence type="ECO:0000256" key="9">
    <source>
        <dbReference type="SAM" id="Phobius"/>
    </source>
</evidence>
<dbReference type="SUPFAM" id="SSF90123">
    <property type="entry name" value="ABC transporter transmembrane region"/>
    <property type="match status" value="1"/>
</dbReference>
<accession>A0A081G0D2</accession>
<dbReference type="SUPFAM" id="SSF52540">
    <property type="entry name" value="P-loop containing nucleoside triphosphate hydrolases"/>
    <property type="match status" value="1"/>
</dbReference>
<dbReference type="PATRIC" id="fig|1232683.4.peg.1462"/>
<dbReference type="OrthoDB" id="9806127at2"/>
<dbReference type="SMART" id="SM00382">
    <property type="entry name" value="AAA"/>
    <property type="match status" value="1"/>
</dbReference>
<dbReference type="PANTHER" id="PTHR24221:SF654">
    <property type="entry name" value="ATP-BINDING CASSETTE SUB-FAMILY B MEMBER 6"/>
    <property type="match status" value="1"/>
</dbReference>
<evidence type="ECO:0000259" key="10">
    <source>
        <dbReference type="PROSITE" id="PS50893"/>
    </source>
</evidence>
<dbReference type="RefSeq" id="WP_036185724.1">
    <property type="nucleotide sequence ID" value="NZ_JMQN01000018.1"/>
</dbReference>
<keyword evidence="2" id="KW-0813">Transport</keyword>
<keyword evidence="8 9" id="KW-0472">Membrane</keyword>
<evidence type="ECO:0000256" key="5">
    <source>
        <dbReference type="ARBA" id="ARBA00022741"/>
    </source>
</evidence>
<dbReference type="InterPro" id="IPR027417">
    <property type="entry name" value="P-loop_NTPase"/>
</dbReference>
<feature type="transmembrane region" description="Helical" evidence="9">
    <location>
        <begin position="181"/>
        <end position="198"/>
    </location>
</feature>
<dbReference type="PROSITE" id="PS00211">
    <property type="entry name" value="ABC_TRANSPORTER_1"/>
    <property type="match status" value="1"/>
</dbReference>
<comment type="subcellular location">
    <subcellularLocation>
        <location evidence="1">Cell membrane</location>
        <topology evidence="1">Multi-pass membrane protein</topology>
    </subcellularLocation>
</comment>
<evidence type="ECO:0000256" key="1">
    <source>
        <dbReference type="ARBA" id="ARBA00004651"/>
    </source>
</evidence>
<dbReference type="InterPro" id="IPR003439">
    <property type="entry name" value="ABC_transporter-like_ATP-bd"/>
</dbReference>
<dbReference type="InterPro" id="IPR017871">
    <property type="entry name" value="ABC_transporter-like_CS"/>
</dbReference>
<keyword evidence="7 9" id="KW-1133">Transmembrane helix</keyword>
<dbReference type="PROSITE" id="PS50893">
    <property type="entry name" value="ABC_TRANSPORTER_2"/>
    <property type="match status" value="1"/>
</dbReference>
<dbReference type="Pfam" id="PF00664">
    <property type="entry name" value="ABC_membrane"/>
    <property type="match status" value="1"/>
</dbReference>
<keyword evidence="4 9" id="KW-0812">Transmembrane</keyword>
<dbReference type="AlphaFoldDB" id="A0A081G0D2"/>
<feature type="transmembrane region" description="Helical" evidence="9">
    <location>
        <begin position="75"/>
        <end position="96"/>
    </location>
</feature>
<evidence type="ECO:0000256" key="7">
    <source>
        <dbReference type="ARBA" id="ARBA00022989"/>
    </source>
</evidence>
<sequence length="598" mass="65599">MVAKIKQLCHLLTADQRNRLIKLQFLVVIMAFSEVAGVASIGPFMAVVGDMGRLQGEGKLAYLYKISGFESPNDFVFFLGVAVLVILTLAAVISMFTTWRLAMYGQQVGAELSTRLYKHYMSQPWLFHASGSSAQLTNKVSQECNRLTNQVIAPLLQLTAKMVLATVMSIAIFLINPSVALIGVLLFGVSYILLYRLVRHHLASNGKVVTDANRARFKLMNEGFGGIKDTLVLGRQADFNERFEVASSALGHAQGINRAIAQVPRYVMELIAFFAVISLVLYLMKSKEGDLGALLPVLSIYALAGFKLLPCFQQVYTGVTSLRSHISAFESLKDDFEASKFSNHMPKVNCEDKINILGDISLKGIFFRYPGKNDAALKKVDITLPVNAVIGLVGPSGSGKSTIIDILLGLIEPQEGKIYIDGSPLRPDEKCVWQRCIGYVPQSIFLADASIRENIAFGLPKESVDDEKVLRAVKLAHLEELVERLEDGIDTRVGERGVQLSGGQRQRIGIARALYDDPKILIMDEATSALDGITEKLVMDAIHELSGKKTVIMIAHRLATVECCDCIYVLDGGTVIDSGTYSQLVKNNNIFKAMANQN</sequence>
<dbReference type="GO" id="GO:0005886">
    <property type="term" value="C:plasma membrane"/>
    <property type="evidence" value="ECO:0007669"/>
    <property type="project" value="UniProtKB-SubCell"/>
</dbReference>
<feature type="domain" description="ABC transmembrane type-1" evidence="11">
    <location>
        <begin position="25"/>
        <end position="299"/>
    </location>
</feature>
<evidence type="ECO:0000256" key="4">
    <source>
        <dbReference type="ARBA" id="ARBA00022692"/>
    </source>
</evidence>